<protein>
    <submittedName>
        <fullName evidence="1">Uncharacterized protein</fullName>
    </submittedName>
</protein>
<reference evidence="1" key="1">
    <citation type="submission" date="2023-06" db="EMBL/GenBank/DDBJ databases">
        <title>Genome-scale phylogeny and comparative genomics of the fungal order Sordariales.</title>
        <authorList>
            <consortium name="Lawrence Berkeley National Laboratory"/>
            <person name="Hensen N."/>
            <person name="Bonometti L."/>
            <person name="Westerberg I."/>
            <person name="Brannstrom I.O."/>
            <person name="Guillou S."/>
            <person name="Cros-Aarteil S."/>
            <person name="Calhoun S."/>
            <person name="Haridas S."/>
            <person name="Kuo A."/>
            <person name="Mondo S."/>
            <person name="Pangilinan J."/>
            <person name="Riley R."/>
            <person name="Labutti K."/>
            <person name="Andreopoulos B."/>
            <person name="Lipzen A."/>
            <person name="Chen C."/>
            <person name="Yanf M."/>
            <person name="Daum C."/>
            <person name="Ng V."/>
            <person name="Clum A."/>
            <person name="Steindorff A."/>
            <person name="Ohm R."/>
            <person name="Martin F."/>
            <person name="Silar P."/>
            <person name="Natvig D."/>
            <person name="Lalanne C."/>
            <person name="Gautier V."/>
            <person name="Ament-Velasquez S.L."/>
            <person name="Kruys A."/>
            <person name="Hutchinson M.I."/>
            <person name="Powell A.J."/>
            <person name="Barry K."/>
            <person name="Miller A.N."/>
            <person name="Grigoriev I.V."/>
            <person name="Debuchy R."/>
            <person name="Gladieux P."/>
            <person name="Thoren M.H."/>
            <person name="Johannesson H."/>
        </authorList>
    </citation>
    <scope>NUCLEOTIDE SEQUENCE</scope>
    <source>
        <strain evidence="1">PSN4</strain>
    </source>
</reference>
<accession>A0AAJ0BJ58</accession>
<keyword evidence="2" id="KW-1185">Reference proteome</keyword>
<name>A0AAJ0BJ58_9PEZI</name>
<sequence length="161" mass="17940">MPEPVTILSALGGALGATSRAVLHVADLVQTPEEVDAAAAEITKCQQKLDELMDLRRRHAALLAARPDDERSIEVTIKETWEALGRAMPILERNRISYHFGGGGYGNFGKGGRGYVASTKNPAARLGRRLRWKICDRNMWSIHEKAILRNQIEVRDQIVRL</sequence>
<gene>
    <name evidence="1" type="ORF">QBC47DRAFT_317356</name>
</gene>
<dbReference type="EMBL" id="MU839829">
    <property type="protein sequence ID" value="KAK1758163.1"/>
    <property type="molecule type" value="Genomic_DNA"/>
</dbReference>
<dbReference type="AlphaFoldDB" id="A0AAJ0BJ58"/>
<organism evidence="1 2">
    <name type="scientific">Echria macrotheca</name>
    <dbReference type="NCBI Taxonomy" id="438768"/>
    <lineage>
        <taxon>Eukaryota</taxon>
        <taxon>Fungi</taxon>
        <taxon>Dikarya</taxon>
        <taxon>Ascomycota</taxon>
        <taxon>Pezizomycotina</taxon>
        <taxon>Sordariomycetes</taxon>
        <taxon>Sordariomycetidae</taxon>
        <taxon>Sordariales</taxon>
        <taxon>Schizotheciaceae</taxon>
        <taxon>Echria</taxon>
    </lineage>
</organism>
<evidence type="ECO:0000313" key="1">
    <source>
        <dbReference type="EMBL" id="KAK1758163.1"/>
    </source>
</evidence>
<feature type="non-terminal residue" evidence="1">
    <location>
        <position position="161"/>
    </location>
</feature>
<dbReference type="Proteomes" id="UP001239445">
    <property type="component" value="Unassembled WGS sequence"/>
</dbReference>
<evidence type="ECO:0000313" key="2">
    <source>
        <dbReference type="Proteomes" id="UP001239445"/>
    </source>
</evidence>
<comment type="caution">
    <text evidence="1">The sequence shown here is derived from an EMBL/GenBank/DDBJ whole genome shotgun (WGS) entry which is preliminary data.</text>
</comment>
<proteinExistence type="predicted"/>